<sequence>MSTLRVMTFNIRGAYHDDGVNRWEQRAGLNVETILRHTPDLIGFQELQHGNLEVYQKRLTEYAYALGPRAFNEEPHEYNAIFWKPSRLTMLAQGGFWLSETPEEYSSSWNAGCVRVAHWESFHLLDANIKLLHINTHLDHASEQARVEGARLILQRLPLLCHEQEPVILTGDFNCEPASPPYSLFLEGGFVDTYQSADNKHSNTFHDFGRITPVTGDLVEKNTMRIDWILQRDRKNIFTPSSCTIIHDARLPLYPSDHYPLITDFIVRPRG</sequence>
<keyword evidence="2" id="KW-0269">Exonuclease</keyword>
<dbReference type="PANTHER" id="PTHR12121">
    <property type="entry name" value="CARBON CATABOLITE REPRESSOR PROTEIN 4"/>
    <property type="match status" value="1"/>
</dbReference>
<dbReference type="Gene3D" id="3.60.10.10">
    <property type="entry name" value="Endonuclease/exonuclease/phosphatase"/>
    <property type="match status" value="1"/>
</dbReference>
<dbReference type="InterPro" id="IPR036691">
    <property type="entry name" value="Endo/exonu/phosph_ase_sf"/>
</dbReference>
<reference evidence="2 3" key="1">
    <citation type="submission" date="2019-01" db="EMBL/GenBank/DDBJ databases">
        <title>Ktedonosporobacter rubrisoli SCAWS-G2.</title>
        <authorList>
            <person name="Huang Y."/>
            <person name="Yan B."/>
        </authorList>
    </citation>
    <scope>NUCLEOTIDE SEQUENCE [LARGE SCALE GENOMIC DNA]</scope>
    <source>
        <strain evidence="2 3">SCAWS-G2</strain>
    </source>
</reference>
<keyword evidence="2" id="KW-0540">Nuclease</keyword>
<organism evidence="2 3">
    <name type="scientific">Ktedonosporobacter rubrisoli</name>
    <dbReference type="NCBI Taxonomy" id="2509675"/>
    <lineage>
        <taxon>Bacteria</taxon>
        <taxon>Bacillati</taxon>
        <taxon>Chloroflexota</taxon>
        <taxon>Ktedonobacteria</taxon>
        <taxon>Ktedonobacterales</taxon>
        <taxon>Ktedonosporobacteraceae</taxon>
        <taxon>Ktedonosporobacter</taxon>
    </lineage>
</organism>
<dbReference type="RefSeq" id="WP_129888498.1">
    <property type="nucleotide sequence ID" value="NZ_CP035758.1"/>
</dbReference>
<protein>
    <submittedName>
        <fullName evidence="2">Endonuclease/exonuclease/phosphatase family protein</fullName>
    </submittedName>
</protein>
<dbReference type="GO" id="GO:0004519">
    <property type="term" value="F:endonuclease activity"/>
    <property type="evidence" value="ECO:0007669"/>
    <property type="project" value="UniProtKB-KW"/>
</dbReference>
<evidence type="ECO:0000313" key="3">
    <source>
        <dbReference type="Proteomes" id="UP000290365"/>
    </source>
</evidence>
<dbReference type="AlphaFoldDB" id="A0A4V0YYU5"/>
<dbReference type="KEGG" id="kbs:EPA93_16150"/>
<evidence type="ECO:0000259" key="1">
    <source>
        <dbReference type="Pfam" id="PF03372"/>
    </source>
</evidence>
<dbReference type="PANTHER" id="PTHR12121:SF36">
    <property type="entry name" value="ENDONUCLEASE_EXONUCLEASE_PHOSPHATASE DOMAIN-CONTAINING PROTEIN"/>
    <property type="match status" value="1"/>
</dbReference>
<keyword evidence="2" id="KW-0255">Endonuclease</keyword>
<evidence type="ECO:0000313" key="2">
    <source>
        <dbReference type="EMBL" id="QBD77441.1"/>
    </source>
</evidence>
<dbReference type="InterPro" id="IPR005135">
    <property type="entry name" value="Endo/exonuclease/phosphatase"/>
</dbReference>
<name>A0A4V0YYU5_KTERU</name>
<gene>
    <name evidence="2" type="ORF">EPA93_16150</name>
</gene>
<dbReference type="Proteomes" id="UP000290365">
    <property type="component" value="Chromosome"/>
</dbReference>
<dbReference type="InterPro" id="IPR050410">
    <property type="entry name" value="CCR4/nocturin_mRNA_transcr"/>
</dbReference>
<keyword evidence="3" id="KW-1185">Reference proteome</keyword>
<dbReference type="GO" id="GO:0000175">
    <property type="term" value="F:3'-5'-RNA exonuclease activity"/>
    <property type="evidence" value="ECO:0007669"/>
    <property type="project" value="TreeGrafter"/>
</dbReference>
<dbReference type="OrthoDB" id="9793162at2"/>
<feature type="domain" description="Endonuclease/exonuclease/phosphatase" evidence="1">
    <location>
        <begin position="7"/>
        <end position="258"/>
    </location>
</feature>
<proteinExistence type="predicted"/>
<keyword evidence="2" id="KW-0378">Hydrolase</keyword>
<accession>A0A4V0YYU5</accession>
<dbReference type="SUPFAM" id="SSF56219">
    <property type="entry name" value="DNase I-like"/>
    <property type="match status" value="1"/>
</dbReference>
<dbReference type="CDD" id="cd09083">
    <property type="entry name" value="EEP-1"/>
    <property type="match status" value="1"/>
</dbReference>
<dbReference type="Pfam" id="PF03372">
    <property type="entry name" value="Exo_endo_phos"/>
    <property type="match status" value="1"/>
</dbReference>
<dbReference type="EMBL" id="CP035758">
    <property type="protein sequence ID" value="QBD77441.1"/>
    <property type="molecule type" value="Genomic_DNA"/>
</dbReference>